<reference evidence="2 3" key="1">
    <citation type="submission" date="2019-03" db="EMBL/GenBank/DDBJ databases">
        <title>Sapientia aquatica gen. nov., sp. nov., isolated from a crater lake.</title>
        <authorList>
            <person name="Felfoldi T."/>
            <person name="Szabo A."/>
            <person name="Toth E."/>
            <person name="Schumann P."/>
            <person name="Keki Z."/>
            <person name="Marialigeti K."/>
            <person name="Mathe I."/>
        </authorList>
    </citation>
    <scope>NUCLEOTIDE SEQUENCE [LARGE SCALE GENOMIC DNA]</scope>
    <source>
        <strain evidence="2 3">SA-152</strain>
    </source>
</reference>
<evidence type="ECO:0000313" key="2">
    <source>
        <dbReference type="EMBL" id="TDK67613.1"/>
    </source>
</evidence>
<keyword evidence="1" id="KW-0802">TPR repeat</keyword>
<gene>
    <name evidence="2" type="ORF">E2I14_07670</name>
</gene>
<dbReference type="Pfam" id="PF13432">
    <property type="entry name" value="TPR_16"/>
    <property type="match status" value="2"/>
</dbReference>
<proteinExistence type="predicted"/>
<protein>
    <submittedName>
        <fullName evidence="2">Tetratricopeptide repeat protein</fullName>
    </submittedName>
</protein>
<feature type="repeat" description="TPR" evidence="1">
    <location>
        <begin position="7"/>
        <end position="40"/>
    </location>
</feature>
<dbReference type="AlphaFoldDB" id="A0A4R5W4A4"/>
<feature type="repeat" description="TPR" evidence="1">
    <location>
        <begin position="75"/>
        <end position="108"/>
    </location>
</feature>
<evidence type="ECO:0000256" key="1">
    <source>
        <dbReference type="PROSITE-ProRule" id="PRU00339"/>
    </source>
</evidence>
<dbReference type="InterPro" id="IPR019734">
    <property type="entry name" value="TPR_rpt"/>
</dbReference>
<dbReference type="Pfam" id="PF01075">
    <property type="entry name" value="Glyco_transf_9"/>
    <property type="match status" value="1"/>
</dbReference>
<dbReference type="SUPFAM" id="SSF53756">
    <property type="entry name" value="UDP-Glycosyltransferase/glycogen phosphorylase"/>
    <property type="match status" value="1"/>
</dbReference>
<comment type="caution">
    <text evidence="2">The sequence shown here is derived from an EMBL/GenBank/DDBJ whole genome shotgun (WGS) entry which is preliminary data.</text>
</comment>
<dbReference type="PANTHER" id="PTHR44809:SF1">
    <property type="entry name" value="PROTEIN O-MANNOSYL-TRANSFERASE TMTC1"/>
    <property type="match status" value="1"/>
</dbReference>
<dbReference type="Gene3D" id="3.40.50.2000">
    <property type="entry name" value="Glycogen Phosphorylase B"/>
    <property type="match status" value="1"/>
</dbReference>
<dbReference type="OrthoDB" id="9814129at2"/>
<dbReference type="SMART" id="SM00028">
    <property type="entry name" value="TPR"/>
    <property type="match status" value="4"/>
</dbReference>
<dbReference type="PROSITE" id="PS50005">
    <property type="entry name" value="TPR"/>
    <property type="match status" value="3"/>
</dbReference>
<name>A0A4R5W4A4_9BURK</name>
<dbReference type="InterPro" id="IPR011990">
    <property type="entry name" value="TPR-like_helical_dom_sf"/>
</dbReference>
<dbReference type="SUPFAM" id="SSF48452">
    <property type="entry name" value="TPR-like"/>
    <property type="match status" value="1"/>
</dbReference>
<evidence type="ECO:0000313" key="3">
    <source>
        <dbReference type="Proteomes" id="UP000294829"/>
    </source>
</evidence>
<feature type="repeat" description="TPR" evidence="1">
    <location>
        <begin position="109"/>
        <end position="142"/>
    </location>
</feature>
<dbReference type="Proteomes" id="UP000294829">
    <property type="component" value="Unassembled WGS sequence"/>
</dbReference>
<dbReference type="PANTHER" id="PTHR44809">
    <property type="match status" value="1"/>
</dbReference>
<keyword evidence="3" id="KW-1185">Reference proteome</keyword>
<dbReference type="RefSeq" id="WP_133327038.1">
    <property type="nucleotide sequence ID" value="NZ_SMYL01000002.1"/>
</dbReference>
<organism evidence="2 3">
    <name type="scientific">Sapientia aquatica</name>
    <dbReference type="NCBI Taxonomy" id="1549640"/>
    <lineage>
        <taxon>Bacteria</taxon>
        <taxon>Pseudomonadati</taxon>
        <taxon>Pseudomonadota</taxon>
        <taxon>Betaproteobacteria</taxon>
        <taxon>Burkholderiales</taxon>
        <taxon>Oxalobacteraceae</taxon>
        <taxon>Sapientia</taxon>
    </lineage>
</organism>
<dbReference type="GO" id="GO:0016757">
    <property type="term" value="F:glycosyltransferase activity"/>
    <property type="evidence" value="ECO:0007669"/>
    <property type="project" value="InterPro"/>
</dbReference>
<dbReference type="EMBL" id="SMYL01000002">
    <property type="protein sequence ID" value="TDK67613.1"/>
    <property type="molecule type" value="Genomic_DNA"/>
</dbReference>
<accession>A0A4R5W4A4</accession>
<dbReference type="Gene3D" id="1.25.40.10">
    <property type="entry name" value="Tetratricopeptide repeat domain"/>
    <property type="match status" value="2"/>
</dbReference>
<dbReference type="InterPro" id="IPR052943">
    <property type="entry name" value="TMTC_O-mannosyl-trnsfr"/>
</dbReference>
<dbReference type="InterPro" id="IPR002201">
    <property type="entry name" value="Glyco_trans_9"/>
</dbReference>
<sequence>MTTLVTAEQLFYEGNRLREAGDFSAAEQHFRQALGLNPRFAEAWANLGNIQSIQNKFSDAEASLRRAIVLRASLEEAPLMLGVLLMNQKRFVEAEHVYREYLRLAPNSALAWSNLGVLLACQKREAEAEQCYRHALSLDANFKKASFNLSYILLRQERWEEGWRCLEDRWQYEQLDSHFECPRWKGESLSGKSLMIAFEAGHGDMIFYVRYVPLLKQLGARRISLICHPGLTRLFKTLAGVDELFSFNDVVPKSAWDYWSPPMSLPYFCQTRPDTIPAPIPYLAAEPAKVDFWQARLTQLSPELPANGLKVGIVWRGSALFENDADRSIDSLEVLRPLTQVPNIQLISLQKGAGEGEASQPPAGFDLLALGGELQDFSDTAALIACLDLVISVDTAVAHLTGALGKPCWVLLPDYRADWRWHSDRADSPWYPQRMRLYRQSAAGNWSAVLDQVASDLSELTLDPIPPLH</sequence>